<dbReference type="Pfam" id="PF13091">
    <property type="entry name" value="PLDc_2"/>
    <property type="match status" value="1"/>
</dbReference>
<dbReference type="InterPro" id="IPR025202">
    <property type="entry name" value="PLD-like_dom"/>
</dbReference>
<dbReference type="OrthoDB" id="2608177at2"/>
<organism evidence="2 3">
    <name type="scientific">Saccharibacillus brassicae</name>
    <dbReference type="NCBI Taxonomy" id="2583377"/>
    <lineage>
        <taxon>Bacteria</taxon>
        <taxon>Bacillati</taxon>
        <taxon>Bacillota</taxon>
        <taxon>Bacilli</taxon>
        <taxon>Bacillales</taxon>
        <taxon>Paenibacillaceae</taxon>
        <taxon>Saccharibacillus</taxon>
    </lineage>
</organism>
<evidence type="ECO:0000313" key="3">
    <source>
        <dbReference type="Proteomes" id="UP000316968"/>
    </source>
</evidence>
<evidence type="ECO:0000313" key="2">
    <source>
        <dbReference type="EMBL" id="QDH22635.1"/>
    </source>
</evidence>
<accession>A0A4Y6V2Z9</accession>
<dbReference type="PROSITE" id="PS50035">
    <property type="entry name" value="PLD"/>
    <property type="match status" value="1"/>
</dbReference>
<keyword evidence="3" id="KW-1185">Reference proteome</keyword>
<dbReference type="CDD" id="cd00138">
    <property type="entry name" value="PLDc_SF"/>
    <property type="match status" value="1"/>
</dbReference>
<feature type="domain" description="PLD phosphodiesterase" evidence="1">
    <location>
        <begin position="109"/>
        <end position="135"/>
    </location>
</feature>
<dbReference type="KEGG" id="saca:FFV09_18365"/>
<evidence type="ECO:0000259" key="1">
    <source>
        <dbReference type="PROSITE" id="PS50035"/>
    </source>
</evidence>
<dbReference type="Proteomes" id="UP000316968">
    <property type="component" value="Chromosome"/>
</dbReference>
<dbReference type="GO" id="GO:0003824">
    <property type="term" value="F:catalytic activity"/>
    <property type="evidence" value="ECO:0007669"/>
    <property type="project" value="InterPro"/>
</dbReference>
<protein>
    <recommendedName>
        <fullName evidence="1">PLD phosphodiesterase domain-containing protein</fullName>
    </recommendedName>
</protein>
<dbReference type="GO" id="GO:0006793">
    <property type="term" value="P:phosphorus metabolic process"/>
    <property type="evidence" value="ECO:0007669"/>
    <property type="project" value="UniProtKB-ARBA"/>
</dbReference>
<sequence>MNYQKFSLIPGQIEIVTSKGESNYQEVLDDFDSADYIFVTTYNISQNRTALLNSLKEAAKHAEVRIVTNIPNRYETYYGDNVRNKARESINNYTKKLNSENEESISAFFNFENHSKVILTNNIAYIGSANFSEESSNNREIGIIIKDKNLVQVVIDNLVPIILDESIRYYGNSFEEKKLVLSLLASRLESASIKIEEESYTYVGRFEEVKNYNYWDPQLQQVSLEHVLELLEEIEEEIYRVNELYETDEFADLIDSESIEQIKILFSEDDNISELANFSERNYASDLIAEWNVHNEEDMDEATQRATDQTADRKQELAEAAQEDIQSFFLCIQRIQHSFESVIEKLEELEEEQKMNIDNT</sequence>
<dbReference type="Gene3D" id="3.30.870.10">
    <property type="entry name" value="Endonuclease Chain A"/>
    <property type="match status" value="1"/>
</dbReference>
<gene>
    <name evidence="2" type="ORF">FFV09_18365</name>
</gene>
<name>A0A4Y6V2Z9_SACBS</name>
<dbReference type="EMBL" id="CP041217">
    <property type="protein sequence ID" value="QDH22635.1"/>
    <property type="molecule type" value="Genomic_DNA"/>
</dbReference>
<dbReference type="AlphaFoldDB" id="A0A4Y6V2Z9"/>
<dbReference type="RefSeq" id="WP_141449177.1">
    <property type="nucleotide sequence ID" value="NZ_CP041217.1"/>
</dbReference>
<dbReference type="SUPFAM" id="SSF56024">
    <property type="entry name" value="Phospholipase D/nuclease"/>
    <property type="match status" value="1"/>
</dbReference>
<proteinExistence type="predicted"/>
<dbReference type="InterPro" id="IPR001736">
    <property type="entry name" value="PLipase_D/transphosphatidylase"/>
</dbReference>
<reference evidence="2 3" key="1">
    <citation type="submission" date="2019-06" db="EMBL/GenBank/DDBJ databases">
        <title>Saccharibacillus brassicae sp. nov., an endophytic bacterium isolated from Chinese cabbage seeds (Brassica pekinensis).</title>
        <authorList>
            <person name="Jiang L."/>
            <person name="Lee J."/>
            <person name="Kim S.W."/>
        </authorList>
    </citation>
    <scope>NUCLEOTIDE SEQUENCE [LARGE SCALE GENOMIC DNA]</scope>
    <source>
        <strain evidence="3">KCTC 43072 / ATSA2</strain>
    </source>
</reference>